<evidence type="ECO:0000313" key="2">
    <source>
        <dbReference type="Proteomes" id="UP001334248"/>
    </source>
</evidence>
<proteinExistence type="predicted"/>
<comment type="caution">
    <text evidence="1">The sequence shown here is derived from an EMBL/GenBank/DDBJ whole genome shotgun (WGS) entry which is preliminary data.</text>
</comment>
<name>A0ABR0RW67_9EURO</name>
<organism evidence="1 2">
    <name type="scientific">Knufia obscura</name>
    <dbReference type="NCBI Taxonomy" id="1635080"/>
    <lineage>
        <taxon>Eukaryota</taxon>
        <taxon>Fungi</taxon>
        <taxon>Dikarya</taxon>
        <taxon>Ascomycota</taxon>
        <taxon>Pezizomycotina</taxon>
        <taxon>Eurotiomycetes</taxon>
        <taxon>Chaetothyriomycetidae</taxon>
        <taxon>Chaetothyriales</taxon>
        <taxon>Trichomeriaceae</taxon>
        <taxon>Knufia</taxon>
    </lineage>
</organism>
<accession>A0ABR0RW67</accession>
<evidence type="ECO:0000313" key="1">
    <source>
        <dbReference type="EMBL" id="KAK5944494.1"/>
    </source>
</evidence>
<dbReference type="GeneID" id="89997225"/>
<protein>
    <submittedName>
        <fullName evidence="1">Uncharacterized protein</fullName>
    </submittedName>
</protein>
<reference evidence="1 2" key="1">
    <citation type="journal article" date="2023" name="Res Sq">
        <title>Genomic and morphological characterization of Knufia obscura isolated from the Mars 2020 spacecraft assembly facility.</title>
        <authorList>
            <person name="Chander A.M."/>
            <person name="Teixeira M.M."/>
            <person name="Singh N.K."/>
            <person name="Williams M.P."/>
            <person name="Parker C.W."/>
            <person name="Leo P."/>
            <person name="Stajich J.E."/>
            <person name="Torok T."/>
            <person name="Tighe S."/>
            <person name="Mason C.E."/>
            <person name="Venkateswaran K."/>
        </authorList>
    </citation>
    <scope>NUCLEOTIDE SEQUENCE [LARGE SCALE GENOMIC DNA]</scope>
    <source>
        <strain evidence="1 2">CCFEE 5817</strain>
    </source>
</reference>
<dbReference type="EMBL" id="JAVHJV010000003">
    <property type="protein sequence ID" value="KAK5944494.1"/>
    <property type="molecule type" value="Genomic_DNA"/>
</dbReference>
<dbReference type="RefSeq" id="XP_064732584.1">
    <property type="nucleotide sequence ID" value="XM_064872204.1"/>
</dbReference>
<keyword evidence="2" id="KW-1185">Reference proteome</keyword>
<gene>
    <name evidence="1" type="ORF">PMZ80_003776</name>
</gene>
<dbReference type="Proteomes" id="UP001334248">
    <property type="component" value="Unassembled WGS sequence"/>
</dbReference>
<sequence>MASETRNILAMGLTLPHSSTIISDQKDKAKARNLELDMYEFDISASHDEIIAGMTQYLKSKKYVAISIGFGVRGNRDLTPLFEKLVNACIEHQPGAKLGFALLPTAVVEACERVLE</sequence>